<reference evidence="2 3" key="1">
    <citation type="submission" date="2024-01" db="EMBL/GenBank/DDBJ databases">
        <title>Genome assemblies of Stephania.</title>
        <authorList>
            <person name="Yang L."/>
        </authorList>
    </citation>
    <scope>NUCLEOTIDE SEQUENCE [LARGE SCALE GENOMIC DNA]</scope>
    <source>
        <strain evidence="2">JXDWG</strain>
        <tissue evidence="2">Leaf</tissue>
    </source>
</reference>
<evidence type="ECO:0000313" key="3">
    <source>
        <dbReference type="Proteomes" id="UP001419268"/>
    </source>
</evidence>
<feature type="compositionally biased region" description="Basic and acidic residues" evidence="1">
    <location>
        <begin position="49"/>
        <end position="60"/>
    </location>
</feature>
<feature type="compositionally biased region" description="Low complexity" evidence="1">
    <location>
        <begin position="10"/>
        <end position="26"/>
    </location>
</feature>
<organism evidence="2 3">
    <name type="scientific">Stephania cephalantha</name>
    <dbReference type="NCBI Taxonomy" id="152367"/>
    <lineage>
        <taxon>Eukaryota</taxon>
        <taxon>Viridiplantae</taxon>
        <taxon>Streptophyta</taxon>
        <taxon>Embryophyta</taxon>
        <taxon>Tracheophyta</taxon>
        <taxon>Spermatophyta</taxon>
        <taxon>Magnoliopsida</taxon>
        <taxon>Ranunculales</taxon>
        <taxon>Menispermaceae</taxon>
        <taxon>Menispermoideae</taxon>
        <taxon>Cissampelideae</taxon>
        <taxon>Stephania</taxon>
    </lineage>
</organism>
<dbReference type="Proteomes" id="UP001419268">
    <property type="component" value="Unassembled WGS sequence"/>
</dbReference>
<dbReference type="AlphaFoldDB" id="A0AAP0F536"/>
<accession>A0AAP0F536</accession>
<keyword evidence="3" id="KW-1185">Reference proteome</keyword>
<feature type="compositionally biased region" description="Polar residues" evidence="1">
    <location>
        <begin position="35"/>
        <end position="47"/>
    </location>
</feature>
<proteinExistence type="predicted"/>
<protein>
    <submittedName>
        <fullName evidence="2">Uncharacterized protein</fullName>
    </submittedName>
</protein>
<sequence>MFYGTQMFLQNVQQKQNGNKENGQKNNKSKKEIQQKMNNGDKSQGNVELTERNHNKDVQVPKKKRTTPHSGCKGFGVCYSKNGAVTWQTFGKRPRYLYGGVWKQVNSVPPTETSTPTTKTGKQSLYTHSKTKDL</sequence>
<evidence type="ECO:0000256" key="1">
    <source>
        <dbReference type="SAM" id="MobiDB-lite"/>
    </source>
</evidence>
<name>A0AAP0F536_9MAGN</name>
<feature type="region of interest" description="Disordered" evidence="1">
    <location>
        <begin position="1"/>
        <end position="73"/>
    </location>
</feature>
<feature type="region of interest" description="Disordered" evidence="1">
    <location>
        <begin position="107"/>
        <end position="134"/>
    </location>
</feature>
<gene>
    <name evidence="2" type="ORF">Scep_022289</name>
</gene>
<feature type="compositionally biased region" description="Low complexity" evidence="1">
    <location>
        <begin position="109"/>
        <end position="120"/>
    </location>
</feature>
<comment type="caution">
    <text evidence="2">The sequence shown here is derived from an EMBL/GenBank/DDBJ whole genome shotgun (WGS) entry which is preliminary data.</text>
</comment>
<dbReference type="EMBL" id="JBBNAG010000009">
    <property type="protein sequence ID" value="KAK9105445.1"/>
    <property type="molecule type" value="Genomic_DNA"/>
</dbReference>
<evidence type="ECO:0000313" key="2">
    <source>
        <dbReference type="EMBL" id="KAK9105445.1"/>
    </source>
</evidence>